<reference evidence="7 8" key="1">
    <citation type="submission" date="2021-11" db="EMBL/GenBank/DDBJ databases">
        <title>Aliifidinibius sp. nov., a new bacterium isolated from saline soil.</title>
        <authorList>
            <person name="Galisteo C."/>
            <person name="De La Haba R."/>
            <person name="Sanchez-Porro C."/>
            <person name="Ventosa A."/>
        </authorList>
    </citation>
    <scope>NUCLEOTIDE SEQUENCE [LARGE SCALE GENOMIC DNA]</scope>
    <source>
        <strain evidence="7 8">KACC 190600</strain>
    </source>
</reference>
<evidence type="ECO:0000256" key="5">
    <source>
        <dbReference type="ARBA" id="ARBA00023136"/>
    </source>
</evidence>
<dbReference type="Pfam" id="PF01940">
    <property type="entry name" value="DUF92"/>
    <property type="match status" value="1"/>
</dbReference>
<name>A0ABT3PUS4_9BACT</name>
<evidence type="ECO:0000313" key="8">
    <source>
        <dbReference type="Proteomes" id="UP001207337"/>
    </source>
</evidence>
<feature type="transmembrane region" description="Helical" evidence="6">
    <location>
        <begin position="177"/>
        <end position="196"/>
    </location>
</feature>
<comment type="similarity">
    <text evidence="2">Belongs to the TMEM19 family.</text>
</comment>
<evidence type="ECO:0000313" key="7">
    <source>
        <dbReference type="EMBL" id="MCW9711604.1"/>
    </source>
</evidence>
<feature type="transmembrane region" description="Helical" evidence="6">
    <location>
        <begin position="113"/>
        <end position="139"/>
    </location>
</feature>
<dbReference type="RefSeq" id="WP_265786953.1">
    <property type="nucleotide sequence ID" value="NZ_BAABRS010000001.1"/>
</dbReference>
<keyword evidence="4 6" id="KW-1133">Transmembrane helix</keyword>
<feature type="transmembrane region" description="Helical" evidence="6">
    <location>
        <begin position="30"/>
        <end position="52"/>
    </location>
</feature>
<evidence type="ECO:0000256" key="6">
    <source>
        <dbReference type="SAM" id="Phobius"/>
    </source>
</evidence>
<gene>
    <name evidence="7" type="ORF">LQ318_01695</name>
</gene>
<comment type="caution">
    <text evidence="7">The sequence shown here is derived from an EMBL/GenBank/DDBJ whole genome shotgun (WGS) entry which is preliminary data.</text>
</comment>
<proteinExistence type="inferred from homology"/>
<protein>
    <submittedName>
        <fullName evidence="7">DUF92 domain-containing protein</fullName>
    </submittedName>
</protein>
<organism evidence="7 8">
    <name type="scientific">Fodinibius salicampi</name>
    <dbReference type="NCBI Taxonomy" id="1920655"/>
    <lineage>
        <taxon>Bacteria</taxon>
        <taxon>Pseudomonadati</taxon>
        <taxon>Balneolota</taxon>
        <taxon>Balneolia</taxon>
        <taxon>Balneolales</taxon>
        <taxon>Balneolaceae</taxon>
        <taxon>Fodinibius</taxon>
    </lineage>
</organism>
<dbReference type="PANTHER" id="PTHR13353:SF5">
    <property type="entry name" value="TRANSMEMBRANE PROTEIN 19"/>
    <property type="match status" value="1"/>
</dbReference>
<feature type="transmembrane region" description="Helical" evidence="6">
    <location>
        <begin position="202"/>
        <end position="224"/>
    </location>
</feature>
<dbReference type="EMBL" id="JAJNDC010000001">
    <property type="protein sequence ID" value="MCW9711604.1"/>
    <property type="molecule type" value="Genomic_DNA"/>
</dbReference>
<accession>A0ABT3PUS4</accession>
<evidence type="ECO:0000256" key="3">
    <source>
        <dbReference type="ARBA" id="ARBA00022692"/>
    </source>
</evidence>
<dbReference type="PANTHER" id="PTHR13353">
    <property type="entry name" value="TRANSMEMBRANE PROTEIN 19"/>
    <property type="match status" value="1"/>
</dbReference>
<dbReference type="Proteomes" id="UP001207337">
    <property type="component" value="Unassembled WGS sequence"/>
</dbReference>
<sequence length="267" mass="28854">MDRKLNVLVSFLAVVIFVWSADKAAYNYTIAFGAALALLFSLVAFIAGYLTLDGLFSATAAGTIVFGIGDWAAASVLIFFFVSSALITGRREDRSYEGVRRTGMQVWANGWSLVFFFIIAALLQAEVFIIGGLAALAVATADTWATELRSTDPNSTYLITSFEKVPPGTDGGISVKGTLWGIMGALIISMLAKYVFLLSFPVFLFIFIGGFFGCLVDSYFGATIQRNNMLVSIPLFNWQFYIDNNGVNAISTGIGAMLTIILKLLIA</sequence>
<evidence type="ECO:0000256" key="2">
    <source>
        <dbReference type="ARBA" id="ARBA00009012"/>
    </source>
</evidence>
<comment type="subcellular location">
    <subcellularLocation>
        <location evidence="1">Membrane</location>
        <topology evidence="1">Multi-pass membrane protein</topology>
    </subcellularLocation>
</comment>
<evidence type="ECO:0000256" key="1">
    <source>
        <dbReference type="ARBA" id="ARBA00004141"/>
    </source>
</evidence>
<feature type="transmembrane region" description="Helical" evidence="6">
    <location>
        <begin position="245"/>
        <end position="266"/>
    </location>
</feature>
<keyword evidence="8" id="KW-1185">Reference proteome</keyword>
<dbReference type="InterPro" id="IPR002794">
    <property type="entry name" value="DUF92_TMEM19"/>
</dbReference>
<keyword evidence="3 6" id="KW-0812">Transmembrane</keyword>
<keyword evidence="5 6" id="KW-0472">Membrane</keyword>
<feature type="transmembrane region" description="Helical" evidence="6">
    <location>
        <begin position="64"/>
        <end position="87"/>
    </location>
</feature>
<evidence type="ECO:0000256" key="4">
    <source>
        <dbReference type="ARBA" id="ARBA00022989"/>
    </source>
</evidence>